<proteinExistence type="predicted"/>
<dbReference type="Gene3D" id="3.30.10.10">
    <property type="entry name" value="Trypsin Inhibitor V, subunit A"/>
    <property type="match status" value="1"/>
</dbReference>
<accession>A0A4P9Y9K7</accession>
<dbReference type="Proteomes" id="UP000267251">
    <property type="component" value="Unassembled WGS sequence"/>
</dbReference>
<dbReference type="OrthoDB" id="10013825at2759"/>
<sequence>MNTATYKDAETWNRALLGKTFVSSADKAKNQGQANVETASAFTEADLPKKHRIIKPDELTTTDFVEDRLNYFFFQKEFTSSVSTASIMNLDNQQSTKGQKDIHTPMAYACVYVDGVIWNLKDLPVTVPVKVFSNPVQSSVDPRSRQYVRRPSNGSIMAMTSVPQCLFGRIGQAISIHVIFPRLSPTFTPGGSGELPAYLIRLWQDLVVNPAYKSCLPRSYLESLETTNKAMDSPNSKDSSGIFLPPYEVLRVTRTMRKLVEDDDFLRCRFGEFFFHVAFHNIHRTVTIPLVNLSQPEEVRQWRERALKEYVELFDEGERETMQLDVGLRFIASGSAVIAHGPIHLLWKADPSLQLGGGTWRSPRWKRWWTFPNASSMEVGGARDNVVDFNGSPPDVSYVQTSNMDDTVLHRVSSRLTSNLTWRDMQWSNRRFSSSWEEIMKCIEGGARTSWSTKLQVRMSSKLFYGTTDLGGLLHTGSALCRNVEDYFMAMPSLLVARYKAANMWTVRDGAMRVDAHTAPGRVPMDPERQGFMRVLEEMYRMFLP</sequence>
<gene>
    <name evidence="1" type="ORF">BJ684DRAFT_18545</name>
</gene>
<keyword evidence="2" id="KW-1185">Reference proteome</keyword>
<evidence type="ECO:0000313" key="2">
    <source>
        <dbReference type="Proteomes" id="UP000267251"/>
    </source>
</evidence>
<dbReference type="EMBL" id="KZ987757">
    <property type="protein sequence ID" value="RKP15111.1"/>
    <property type="molecule type" value="Genomic_DNA"/>
</dbReference>
<reference evidence="2" key="1">
    <citation type="journal article" date="2018" name="Nat. Microbiol.">
        <title>Leveraging single-cell genomics to expand the fungal tree of life.</title>
        <authorList>
            <person name="Ahrendt S.R."/>
            <person name="Quandt C.A."/>
            <person name="Ciobanu D."/>
            <person name="Clum A."/>
            <person name="Salamov A."/>
            <person name="Andreopoulos B."/>
            <person name="Cheng J.F."/>
            <person name="Woyke T."/>
            <person name="Pelin A."/>
            <person name="Henrissat B."/>
            <person name="Reynolds N.K."/>
            <person name="Benny G.L."/>
            <person name="Smith M.E."/>
            <person name="James T.Y."/>
            <person name="Grigoriev I.V."/>
        </authorList>
    </citation>
    <scope>NUCLEOTIDE SEQUENCE [LARGE SCALE GENOMIC DNA]</scope>
</reference>
<name>A0A4P9Y9K7_9FUNG</name>
<evidence type="ECO:0000313" key="1">
    <source>
        <dbReference type="EMBL" id="RKP15111.1"/>
    </source>
</evidence>
<organism evidence="1 2">
    <name type="scientific">Piptocephalis cylindrospora</name>
    <dbReference type="NCBI Taxonomy" id="1907219"/>
    <lineage>
        <taxon>Eukaryota</taxon>
        <taxon>Fungi</taxon>
        <taxon>Fungi incertae sedis</taxon>
        <taxon>Zoopagomycota</taxon>
        <taxon>Zoopagomycotina</taxon>
        <taxon>Zoopagomycetes</taxon>
        <taxon>Zoopagales</taxon>
        <taxon>Piptocephalidaceae</taxon>
        <taxon>Piptocephalis</taxon>
    </lineage>
</organism>
<dbReference type="AlphaFoldDB" id="A0A4P9Y9K7"/>
<protein>
    <submittedName>
        <fullName evidence="1">Uncharacterized protein</fullName>
    </submittedName>
</protein>